<dbReference type="SUPFAM" id="SSF158682">
    <property type="entry name" value="TerB-like"/>
    <property type="match status" value="1"/>
</dbReference>
<organism evidence="2 3">
    <name type="scientific">Polaromonas aquatica</name>
    <dbReference type="NCBI Taxonomy" id="332657"/>
    <lineage>
        <taxon>Bacteria</taxon>
        <taxon>Pseudomonadati</taxon>
        <taxon>Pseudomonadota</taxon>
        <taxon>Betaproteobacteria</taxon>
        <taxon>Burkholderiales</taxon>
        <taxon>Comamonadaceae</taxon>
        <taxon>Polaromonas</taxon>
    </lineage>
</organism>
<dbReference type="Proteomes" id="UP001596270">
    <property type="component" value="Unassembled WGS sequence"/>
</dbReference>
<keyword evidence="3" id="KW-1185">Reference proteome</keyword>
<name>A0ABW1U2U1_9BURK</name>
<dbReference type="RefSeq" id="WP_371439912.1">
    <property type="nucleotide sequence ID" value="NZ_JBHSRS010000084.1"/>
</dbReference>
<feature type="domain" description="Co-chaperone DjlA N-terminal" evidence="1">
    <location>
        <begin position="29"/>
        <end position="145"/>
    </location>
</feature>
<dbReference type="CDD" id="cd07313">
    <property type="entry name" value="terB_like_2"/>
    <property type="match status" value="1"/>
</dbReference>
<dbReference type="InterPro" id="IPR007791">
    <property type="entry name" value="DjlA_N"/>
</dbReference>
<evidence type="ECO:0000259" key="1">
    <source>
        <dbReference type="Pfam" id="PF05099"/>
    </source>
</evidence>
<gene>
    <name evidence="2" type="ORF">ACFQND_23250</name>
</gene>
<reference evidence="3" key="1">
    <citation type="journal article" date="2019" name="Int. J. Syst. Evol. Microbiol.">
        <title>The Global Catalogue of Microorganisms (GCM) 10K type strain sequencing project: providing services to taxonomists for standard genome sequencing and annotation.</title>
        <authorList>
            <consortium name="The Broad Institute Genomics Platform"/>
            <consortium name="The Broad Institute Genome Sequencing Center for Infectious Disease"/>
            <person name="Wu L."/>
            <person name="Ma J."/>
        </authorList>
    </citation>
    <scope>NUCLEOTIDE SEQUENCE [LARGE SCALE GENOMIC DNA]</scope>
    <source>
        <strain evidence="3">CCUG 39402</strain>
    </source>
</reference>
<dbReference type="EMBL" id="JBHSRS010000084">
    <property type="protein sequence ID" value="MFC6284154.1"/>
    <property type="molecule type" value="Genomic_DNA"/>
</dbReference>
<evidence type="ECO:0000313" key="2">
    <source>
        <dbReference type="EMBL" id="MFC6284154.1"/>
    </source>
</evidence>
<evidence type="ECO:0000313" key="3">
    <source>
        <dbReference type="Proteomes" id="UP001596270"/>
    </source>
</evidence>
<dbReference type="Gene3D" id="1.10.3680.10">
    <property type="entry name" value="TerB-like"/>
    <property type="match status" value="1"/>
</dbReference>
<dbReference type="Pfam" id="PF05099">
    <property type="entry name" value="TerB"/>
    <property type="match status" value="1"/>
</dbReference>
<sequence length="155" mass="16990">MLHALKELFESLLAPAGSQSPQEREHALQLATAVLLTEVMRVDGSSDAAQQAAIMAALRERFALPDDALAQLVQQARQAAQTANDYYHFTSSMNEQFTQAQKIEVVEAMWRVAYADAHLDANEISLIGKIANLLYVTQGEYIGAKMRAKEAAQLG</sequence>
<proteinExistence type="predicted"/>
<comment type="caution">
    <text evidence="2">The sequence shown here is derived from an EMBL/GenBank/DDBJ whole genome shotgun (WGS) entry which is preliminary data.</text>
</comment>
<dbReference type="InterPro" id="IPR029024">
    <property type="entry name" value="TerB-like"/>
</dbReference>
<protein>
    <submittedName>
        <fullName evidence="2">TerB family tellurite resistance protein</fullName>
    </submittedName>
</protein>
<accession>A0ABW1U2U1</accession>